<evidence type="ECO:0000256" key="1">
    <source>
        <dbReference type="SAM" id="MobiDB-lite"/>
    </source>
</evidence>
<reference evidence="2" key="1">
    <citation type="journal article" date="2009" name="Rice">
        <title>De Novo Next Generation Sequencing of Plant Genomes.</title>
        <authorList>
            <person name="Rounsley S."/>
            <person name="Marri P.R."/>
            <person name="Yu Y."/>
            <person name="He R."/>
            <person name="Sisneros N."/>
            <person name="Goicoechea J.L."/>
            <person name="Lee S.J."/>
            <person name="Angelova A."/>
            <person name="Kudrna D."/>
            <person name="Luo M."/>
            <person name="Affourtit J."/>
            <person name="Desany B."/>
            <person name="Knight J."/>
            <person name="Niazi F."/>
            <person name="Egholm M."/>
            <person name="Wing R.A."/>
        </authorList>
    </citation>
    <scope>NUCLEOTIDE SEQUENCE [LARGE SCALE GENOMIC DNA]</scope>
    <source>
        <strain evidence="2">cv. IRGC 105608</strain>
    </source>
</reference>
<name>A0A0D3F131_9ORYZ</name>
<evidence type="ECO:0000313" key="2">
    <source>
        <dbReference type="EnsemblPlants" id="OBART02G04880.1"/>
    </source>
</evidence>
<feature type="compositionally biased region" description="Polar residues" evidence="1">
    <location>
        <begin position="172"/>
        <end position="183"/>
    </location>
</feature>
<proteinExistence type="predicted"/>
<reference evidence="2" key="2">
    <citation type="submission" date="2015-03" db="UniProtKB">
        <authorList>
            <consortium name="EnsemblPlants"/>
        </authorList>
    </citation>
    <scope>IDENTIFICATION</scope>
</reference>
<sequence>MHENPRNEPTSAPPGAGNMTLYGHTMLYDEHQMMSDSTRIGQQCTFTGLMHEIMQTPKSAINADQDYLGMSRDILHTPAGFENSMIMTSNRFPENYEQMGGEIEQGTQAICDQWASKNIEELYNINMNNQQGLSSVIKTLASRWSKKDIDELYNINNTHQVVNGSTSEVENNVSASELENNGTTSNNQDDEDSENQNTWAFESNNETAENSMIMTSNRFPENYEQMGGETEQGTQVICDQWASKNIEELYNINMNNQQGLSSVIKTLASRWSRKDIDELYNINNTHQVVNGSTSEVENNVSASELENNGTTSNNQDDEDSENQYTWAFESNNETAEVRNFLI</sequence>
<accession>A0A0D3F131</accession>
<feature type="region of interest" description="Disordered" evidence="1">
    <location>
        <begin position="172"/>
        <end position="196"/>
    </location>
</feature>
<dbReference type="Proteomes" id="UP000026960">
    <property type="component" value="Chromosome 2"/>
</dbReference>
<evidence type="ECO:0000313" key="3">
    <source>
        <dbReference type="Proteomes" id="UP000026960"/>
    </source>
</evidence>
<organism evidence="2">
    <name type="scientific">Oryza barthii</name>
    <dbReference type="NCBI Taxonomy" id="65489"/>
    <lineage>
        <taxon>Eukaryota</taxon>
        <taxon>Viridiplantae</taxon>
        <taxon>Streptophyta</taxon>
        <taxon>Embryophyta</taxon>
        <taxon>Tracheophyta</taxon>
        <taxon>Spermatophyta</taxon>
        <taxon>Magnoliopsida</taxon>
        <taxon>Liliopsida</taxon>
        <taxon>Poales</taxon>
        <taxon>Poaceae</taxon>
        <taxon>BOP clade</taxon>
        <taxon>Oryzoideae</taxon>
        <taxon>Oryzeae</taxon>
        <taxon>Oryzinae</taxon>
        <taxon>Oryza</taxon>
    </lineage>
</organism>
<dbReference type="PaxDb" id="65489-OBART02G04880.1"/>
<dbReference type="HOGENOM" id="CLU_812275_0_0_1"/>
<keyword evidence="3" id="KW-1185">Reference proteome</keyword>
<dbReference type="AlphaFoldDB" id="A0A0D3F131"/>
<protein>
    <submittedName>
        <fullName evidence="2">Uncharacterized protein</fullName>
    </submittedName>
</protein>
<dbReference type="Gramene" id="OBART02G04880.1">
    <property type="protein sequence ID" value="OBART02G04880.1"/>
    <property type="gene ID" value="OBART02G04880"/>
</dbReference>
<feature type="compositionally biased region" description="Polar residues" evidence="1">
    <location>
        <begin position="299"/>
        <end position="314"/>
    </location>
</feature>
<dbReference type="EnsemblPlants" id="OBART02G04880.1">
    <property type="protein sequence ID" value="OBART02G04880.1"/>
    <property type="gene ID" value="OBART02G04880"/>
</dbReference>
<feature type="region of interest" description="Disordered" evidence="1">
    <location>
        <begin position="299"/>
        <end position="320"/>
    </location>
</feature>